<feature type="transmembrane region" description="Helical" evidence="7">
    <location>
        <begin position="244"/>
        <end position="266"/>
    </location>
</feature>
<feature type="transmembrane region" description="Helical" evidence="7">
    <location>
        <begin position="210"/>
        <end position="232"/>
    </location>
</feature>
<protein>
    <submittedName>
        <fullName evidence="8">Predicted arabinose efflux permease, MFS family</fullName>
    </submittedName>
</protein>
<dbReference type="Proteomes" id="UP000192674">
    <property type="component" value="Unassembled WGS sequence"/>
</dbReference>
<evidence type="ECO:0000256" key="2">
    <source>
        <dbReference type="ARBA" id="ARBA00022448"/>
    </source>
</evidence>
<feature type="transmembrane region" description="Helical" evidence="7">
    <location>
        <begin position="299"/>
        <end position="324"/>
    </location>
</feature>
<evidence type="ECO:0000256" key="7">
    <source>
        <dbReference type="SAM" id="Phobius"/>
    </source>
</evidence>
<feature type="transmembrane region" description="Helical" evidence="7">
    <location>
        <begin position="149"/>
        <end position="175"/>
    </location>
</feature>
<keyword evidence="3" id="KW-1003">Cell membrane</keyword>
<evidence type="ECO:0000256" key="1">
    <source>
        <dbReference type="ARBA" id="ARBA00004651"/>
    </source>
</evidence>
<dbReference type="CDD" id="cd06173">
    <property type="entry name" value="MFS_MefA_like"/>
    <property type="match status" value="1"/>
</dbReference>
<dbReference type="GO" id="GO:0022857">
    <property type="term" value="F:transmembrane transporter activity"/>
    <property type="evidence" value="ECO:0007669"/>
    <property type="project" value="InterPro"/>
</dbReference>
<keyword evidence="5 7" id="KW-1133">Transmembrane helix</keyword>
<organism evidence="8 9">
    <name type="scientific">Kibdelosporangium aridum</name>
    <dbReference type="NCBI Taxonomy" id="2030"/>
    <lineage>
        <taxon>Bacteria</taxon>
        <taxon>Bacillati</taxon>
        <taxon>Actinomycetota</taxon>
        <taxon>Actinomycetes</taxon>
        <taxon>Pseudonocardiales</taxon>
        <taxon>Pseudonocardiaceae</taxon>
        <taxon>Kibdelosporangium</taxon>
    </lineage>
</organism>
<dbReference type="OrthoDB" id="3810421at2"/>
<evidence type="ECO:0000256" key="5">
    <source>
        <dbReference type="ARBA" id="ARBA00022989"/>
    </source>
</evidence>
<dbReference type="EMBL" id="FWXV01000007">
    <property type="protein sequence ID" value="SMD21550.1"/>
    <property type="molecule type" value="Genomic_DNA"/>
</dbReference>
<feature type="transmembrane region" description="Helical" evidence="7">
    <location>
        <begin position="273"/>
        <end position="293"/>
    </location>
</feature>
<dbReference type="RefSeq" id="WP_084430855.1">
    <property type="nucleotide sequence ID" value="NZ_FWXV01000007.1"/>
</dbReference>
<name>A0A1W2FI53_KIBAR</name>
<evidence type="ECO:0000256" key="4">
    <source>
        <dbReference type="ARBA" id="ARBA00022692"/>
    </source>
</evidence>
<dbReference type="SUPFAM" id="SSF103473">
    <property type="entry name" value="MFS general substrate transporter"/>
    <property type="match status" value="1"/>
</dbReference>
<gene>
    <name evidence="8" type="ORF">SAMN05661093_06882</name>
</gene>
<sequence>MTRAFARLWLASLFSECAEWMLQIALPVFIYQATGSASSTALAMVAGLLPMIALSPLAGFVADRWDRGRTLWIVCVGQAVTAIPLLLADSAWLIYVVMVSQSAAATLFEPARAALVPQVVTPEKIMSANGWMGFNSSGARLLGSSLGGIVLATGGLSAVVVSYLGFLLGATILLLKKFKVAAEPELRHPMWRAWLDGLTEFRREPRLRRIGVMLVLGALAQGMFLVLFVVFVTGPLGGGEAEVGLLRGIQAIGGLAAGLVIGASLVRRMAPETMCAVGAIGVGVMTFTIWHMPALTTDLPVYFVLFGITGAPSVFVMSGSITVLQTAGMPEKSGRVLASAMAMMALCQAIGMLVAGPLADAWSLTVLLDVQAATIFSSGLPALLTLWYTRRGERRRAATTSSVPAGHPSLDR</sequence>
<dbReference type="InterPro" id="IPR011701">
    <property type="entry name" value="MFS"/>
</dbReference>
<feature type="transmembrane region" description="Helical" evidence="7">
    <location>
        <begin position="370"/>
        <end position="388"/>
    </location>
</feature>
<evidence type="ECO:0000313" key="8">
    <source>
        <dbReference type="EMBL" id="SMD21550.1"/>
    </source>
</evidence>
<dbReference type="AlphaFoldDB" id="A0A1W2FI53"/>
<proteinExistence type="predicted"/>
<feature type="transmembrane region" description="Helical" evidence="7">
    <location>
        <begin position="336"/>
        <end position="358"/>
    </location>
</feature>
<dbReference type="Gene3D" id="1.20.1250.20">
    <property type="entry name" value="MFS general substrate transporter like domains"/>
    <property type="match status" value="1"/>
</dbReference>
<keyword evidence="6 7" id="KW-0472">Membrane</keyword>
<dbReference type="PANTHER" id="PTHR43266">
    <property type="entry name" value="MACROLIDE-EFFLUX PROTEIN"/>
    <property type="match status" value="1"/>
</dbReference>
<keyword evidence="2" id="KW-0813">Transport</keyword>
<feature type="transmembrane region" description="Helical" evidence="7">
    <location>
        <begin position="41"/>
        <end position="62"/>
    </location>
</feature>
<dbReference type="PANTHER" id="PTHR43266:SF2">
    <property type="entry name" value="MAJOR FACILITATOR SUPERFAMILY (MFS) PROFILE DOMAIN-CONTAINING PROTEIN"/>
    <property type="match status" value="1"/>
</dbReference>
<accession>A0A1W2FI53</accession>
<feature type="transmembrane region" description="Helical" evidence="7">
    <location>
        <begin position="71"/>
        <end position="95"/>
    </location>
</feature>
<dbReference type="InterPro" id="IPR036259">
    <property type="entry name" value="MFS_trans_sf"/>
</dbReference>
<evidence type="ECO:0000313" key="9">
    <source>
        <dbReference type="Proteomes" id="UP000192674"/>
    </source>
</evidence>
<dbReference type="Pfam" id="PF07690">
    <property type="entry name" value="MFS_1"/>
    <property type="match status" value="1"/>
</dbReference>
<evidence type="ECO:0000256" key="6">
    <source>
        <dbReference type="ARBA" id="ARBA00023136"/>
    </source>
</evidence>
<evidence type="ECO:0000256" key="3">
    <source>
        <dbReference type="ARBA" id="ARBA00022475"/>
    </source>
</evidence>
<reference evidence="8 9" key="1">
    <citation type="submission" date="2017-04" db="EMBL/GenBank/DDBJ databases">
        <authorList>
            <person name="Afonso C.L."/>
            <person name="Miller P.J."/>
            <person name="Scott M.A."/>
            <person name="Spackman E."/>
            <person name="Goraichik I."/>
            <person name="Dimitrov K.M."/>
            <person name="Suarez D.L."/>
            <person name="Swayne D.E."/>
        </authorList>
    </citation>
    <scope>NUCLEOTIDE SEQUENCE [LARGE SCALE GENOMIC DNA]</scope>
    <source>
        <strain evidence="8 9">DSM 43828</strain>
    </source>
</reference>
<comment type="subcellular location">
    <subcellularLocation>
        <location evidence="1">Cell membrane</location>
        <topology evidence="1">Multi-pass membrane protein</topology>
    </subcellularLocation>
</comment>
<keyword evidence="9" id="KW-1185">Reference proteome</keyword>
<dbReference type="GO" id="GO:0005886">
    <property type="term" value="C:plasma membrane"/>
    <property type="evidence" value="ECO:0007669"/>
    <property type="project" value="UniProtKB-SubCell"/>
</dbReference>
<keyword evidence="4 7" id="KW-0812">Transmembrane</keyword>